<dbReference type="GO" id="GO:0005615">
    <property type="term" value="C:extracellular space"/>
    <property type="evidence" value="ECO:0007669"/>
    <property type="project" value="TreeGrafter"/>
</dbReference>
<dbReference type="InterPro" id="IPR000323">
    <property type="entry name" value="Cu2_ascorb_mOase_N"/>
</dbReference>
<evidence type="ECO:0000259" key="5">
    <source>
        <dbReference type="PROSITE" id="PS50836"/>
    </source>
</evidence>
<evidence type="ECO:0000313" key="6">
    <source>
        <dbReference type="EMBL" id="RUS30781.1"/>
    </source>
</evidence>
<dbReference type="Gene3D" id="2.60.120.310">
    <property type="entry name" value="Copper type II, ascorbate-dependent monooxygenase, N-terminal domain"/>
    <property type="match status" value="1"/>
</dbReference>
<feature type="chain" id="PRO_5019278761" evidence="4">
    <location>
        <begin position="24"/>
        <end position="640"/>
    </location>
</feature>
<dbReference type="CDD" id="cd09631">
    <property type="entry name" value="DOMON_DOH"/>
    <property type="match status" value="1"/>
</dbReference>
<dbReference type="InterPro" id="IPR008977">
    <property type="entry name" value="PHM/PNGase_F_dom_sf"/>
</dbReference>
<dbReference type="PROSITE" id="PS51257">
    <property type="entry name" value="PROKAR_LIPOPROTEIN"/>
    <property type="match status" value="1"/>
</dbReference>
<dbReference type="InterPro" id="IPR005018">
    <property type="entry name" value="DOMON_domain"/>
</dbReference>
<dbReference type="PANTHER" id="PTHR10157">
    <property type="entry name" value="DOPAMINE BETA HYDROXYLASE RELATED"/>
    <property type="match status" value="1"/>
</dbReference>
<organism evidence="6 7">
    <name type="scientific">Jimgerdemannia flammicorona</name>
    <dbReference type="NCBI Taxonomy" id="994334"/>
    <lineage>
        <taxon>Eukaryota</taxon>
        <taxon>Fungi</taxon>
        <taxon>Fungi incertae sedis</taxon>
        <taxon>Mucoromycota</taxon>
        <taxon>Mucoromycotina</taxon>
        <taxon>Endogonomycetes</taxon>
        <taxon>Endogonales</taxon>
        <taxon>Endogonaceae</taxon>
        <taxon>Jimgerdemannia</taxon>
    </lineage>
</organism>
<dbReference type="Pfam" id="PF03351">
    <property type="entry name" value="DOMON"/>
    <property type="match status" value="1"/>
</dbReference>
<keyword evidence="7" id="KW-1185">Reference proteome</keyword>
<accession>A0A433QLX6</accession>
<dbReference type="InterPro" id="IPR036939">
    <property type="entry name" value="Cu2_ascorb_mOase_N_sf"/>
</dbReference>
<dbReference type="InterPro" id="IPR000945">
    <property type="entry name" value="DBH-like"/>
</dbReference>
<evidence type="ECO:0000256" key="3">
    <source>
        <dbReference type="ARBA" id="ARBA00023180"/>
    </source>
</evidence>
<comment type="caution">
    <text evidence="6">The sequence shown here is derived from an EMBL/GenBank/DDBJ whole genome shotgun (WGS) entry which is preliminary data.</text>
</comment>
<dbReference type="GO" id="GO:0006589">
    <property type="term" value="P:octopamine biosynthetic process"/>
    <property type="evidence" value="ECO:0007669"/>
    <property type="project" value="TreeGrafter"/>
</dbReference>
<reference evidence="6 7" key="1">
    <citation type="journal article" date="2018" name="New Phytol.">
        <title>Phylogenomics of Endogonaceae and evolution of mycorrhizas within Mucoromycota.</title>
        <authorList>
            <person name="Chang Y."/>
            <person name="Desiro A."/>
            <person name="Na H."/>
            <person name="Sandor L."/>
            <person name="Lipzen A."/>
            <person name="Clum A."/>
            <person name="Barry K."/>
            <person name="Grigoriev I.V."/>
            <person name="Martin F.M."/>
            <person name="Stajich J.E."/>
            <person name="Smith M.E."/>
            <person name="Bonito G."/>
            <person name="Spatafora J.W."/>
        </authorList>
    </citation>
    <scope>NUCLEOTIDE SEQUENCE [LARGE SCALE GENOMIC DNA]</scope>
    <source>
        <strain evidence="6 7">AD002</strain>
    </source>
</reference>
<evidence type="ECO:0000313" key="7">
    <source>
        <dbReference type="Proteomes" id="UP000274822"/>
    </source>
</evidence>
<comment type="similarity">
    <text evidence="1">Belongs to the copper type II ascorbate-dependent monooxygenase family.</text>
</comment>
<dbReference type="PROSITE" id="PS50836">
    <property type="entry name" value="DOMON"/>
    <property type="match status" value="1"/>
</dbReference>
<keyword evidence="3" id="KW-0325">Glycoprotein</keyword>
<dbReference type="InterPro" id="IPR014784">
    <property type="entry name" value="Cu2_ascorb_mOase-like_C"/>
</dbReference>
<dbReference type="AlphaFoldDB" id="A0A433QLX6"/>
<keyword evidence="4" id="KW-0732">Signal</keyword>
<dbReference type="Proteomes" id="UP000274822">
    <property type="component" value="Unassembled WGS sequence"/>
</dbReference>
<keyword evidence="2" id="KW-1015">Disulfide bond</keyword>
<dbReference type="InterPro" id="IPR045266">
    <property type="entry name" value="DOH_DOMON"/>
</dbReference>
<name>A0A433QLX6_9FUNG</name>
<dbReference type="GO" id="GO:0042421">
    <property type="term" value="P:norepinephrine biosynthetic process"/>
    <property type="evidence" value="ECO:0007669"/>
    <property type="project" value="TreeGrafter"/>
</dbReference>
<evidence type="ECO:0000256" key="4">
    <source>
        <dbReference type="SAM" id="SignalP"/>
    </source>
</evidence>
<sequence length="640" mass="69344">MKTPKFLFTSLLSLVACVVTTNAITIQTTTAVSPTLNIDLTSYPGTASLLTNAYTLYWRVDQAASVIYLALDVSTAGWVGFGIADPNGGGMRGSDIVTLSVSSNETHSVTSLTDRYAVQHGLPSEDTCNQWNVTGGWQSGNRTVVTFNRKLDTGDTQDRPIKAGLVKIIAAYSADGNKQVAYHGSNKHASSVTFFADNVTPITPKEEAVTVWNYTNPPTPIAAKETKYVCTENSTISLLQHKSSMVRIVLALHLFVYLHPWPIHNIPSVSSTAWAPGTEALTFPANVGLPFGNANDTFDSSSLVIEVHYNNDNPNVTPNLTDASGLSISYTTTKREHDAGLIAMGDPSVMGGFMPFGPSKVEKQFICPGECTAKWPWDINVFASFLHMHEYGRQIWTGVTSPSPAGGNLFVTSDLDRANFYEFTFQHISTLNRTVKRGDRLNLHCVLTAYISYSYDLSTNLFPQQRANDTGVTFNLASEDEMCMDFSKHFLIANIRFRHGFLYYYPRFPNPPQFSMCGLYVNQTSTCGEFNKDGIAGIPIQNPVSPGTANADPIITGVIAFGTDYSNGTCVFDAAHLALVPNGTVVYQIANTPNTTNTTNTTTTTTTTTKSSTNGAGSIAIMNWISAIVVATVVAMVTVV</sequence>
<feature type="signal peptide" evidence="4">
    <location>
        <begin position="1"/>
        <end position="23"/>
    </location>
</feature>
<protein>
    <submittedName>
        <fullName evidence="6">DOMON domain-containing protein</fullName>
    </submittedName>
</protein>
<proteinExistence type="inferred from homology"/>
<dbReference type="Pfam" id="PF01082">
    <property type="entry name" value="Cu2_monooxygen"/>
    <property type="match status" value="1"/>
</dbReference>
<dbReference type="PANTHER" id="PTHR10157:SF23">
    <property type="entry name" value="MOXD1 HOMOLOG 1"/>
    <property type="match status" value="1"/>
</dbReference>
<dbReference type="GO" id="GO:0030667">
    <property type="term" value="C:secretory granule membrane"/>
    <property type="evidence" value="ECO:0007669"/>
    <property type="project" value="TreeGrafter"/>
</dbReference>
<evidence type="ECO:0000256" key="1">
    <source>
        <dbReference type="ARBA" id="ARBA00010676"/>
    </source>
</evidence>
<dbReference type="InterPro" id="IPR024548">
    <property type="entry name" value="Cu2_monoox_C"/>
</dbReference>
<evidence type="ECO:0000256" key="2">
    <source>
        <dbReference type="ARBA" id="ARBA00023157"/>
    </source>
</evidence>
<dbReference type="SUPFAM" id="SSF49742">
    <property type="entry name" value="PHM/PNGase F"/>
    <property type="match status" value="2"/>
</dbReference>
<dbReference type="EMBL" id="RBNJ01003573">
    <property type="protein sequence ID" value="RUS30781.1"/>
    <property type="molecule type" value="Genomic_DNA"/>
</dbReference>
<dbReference type="Pfam" id="PF03712">
    <property type="entry name" value="Cu2_monoox_C"/>
    <property type="match status" value="1"/>
</dbReference>
<dbReference type="GO" id="GO:0005507">
    <property type="term" value="F:copper ion binding"/>
    <property type="evidence" value="ECO:0007669"/>
    <property type="project" value="InterPro"/>
</dbReference>
<dbReference type="Gene3D" id="2.60.120.230">
    <property type="match status" value="1"/>
</dbReference>
<dbReference type="GO" id="GO:0004500">
    <property type="term" value="F:dopamine beta-monooxygenase activity"/>
    <property type="evidence" value="ECO:0007669"/>
    <property type="project" value="InterPro"/>
</dbReference>
<dbReference type="SMART" id="SM00664">
    <property type="entry name" value="DoH"/>
    <property type="match status" value="1"/>
</dbReference>
<gene>
    <name evidence="6" type="ORF">BC938DRAFT_478971</name>
</gene>
<feature type="domain" description="DOMON" evidence="5">
    <location>
        <begin position="52"/>
        <end position="173"/>
    </location>
</feature>